<feature type="non-terminal residue" evidence="1">
    <location>
        <position position="468"/>
    </location>
</feature>
<protein>
    <submittedName>
        <fullName evidence="1">RNA-directed DNA polymerase from mobile element jockey</fullName>
    </submittedName>
</protein>
<dbReference type="InterPro" id="IPR043502">
    <property type="entry name" value="DNA/RNA_pol_sf"/>
</dbReference>
<dbReference type="PROSITE" id="PS50878">
    <property type="entry name" value="RT_POL"/>
    <property type="match status" value="1"/>
</dbReference>
<proteinExistence type="predicted"/>
<reference evidence="1" key="1">
    <citation type="submission" date="2020-04" db="EMBL/GenBank/DDBJ databases">
        <authorList>
            <person name="Alioto T."/>
            <person name="Alioto T."/>
            <person name="Gomez Garrido J."/>
        </authorList>
    </citation>
    <scope>NUCLEOTIDE SEQUENCE</scope>
    <source>
        <strain evidence="1">A484AB</strain>
    </source>
</reference>
<dbReference type="AlphaFoldDB" id="A0A7D9JMK6"/>
<name>A0A7D9JMK6_PARCT</name>
<dbReference type="InterPro" id="IPR015095">
    <property type="entry name" value="AlkB_hom8_N"/>
</dbReference>
<dbReference type="GO" id="GO:0016706">
    <property type="term" value="F:2-oxoglutarate-dependent dioxygenase activity"/>
    <property type="evidence" value="ECO:0007669"/>
    <property type="project" value="InterPro"/>
</dbReference>
<dbReference type="PANTHER" id="PTHR33332">
    <property type="entry name" value="REVERSE TRANSCRIPTASE DOMAIN-CONTAINING PROTEIN"/>
    <property type="match status" value="1"/>
</dbReference>
<sequence>KIDPKQFGSLRGSSTTFSLIDMINNWLQALDSPKRYLRICFLDFSKAFDRINHNILIAKLIALGVRRCLIPWICDFLSNRRQAVKINESRSEWAYVNGGVPQGTKLGPILFLVMINDLKMKSLNSSHWKYVDDVTISEVIKETEESRLQTELNELQQWACENDMKLNGLKCKKMVVSFLRQSDNYTPLHINDQQLELVTSFKILGLTINNHLKWNDNVAIIVKKASKRLYILRVLRRSGIPPADLLSIYNALIRSVLEYACAVWHTSLPQYLSNKIERVQKRALRILYPFTDYAEALSISRCSRLDDRRQSICQNTLQKIANPCSKLYHLLPSTRGNVHGRSLRNNNQLSLPKCRTERFKNSFIPYISIVFKNLTEILIRPSSKTKIVLYLQLSTMASKDLQKRMPFLPNMKTLDRDWLDRHYHLEKVYLKRLATNSIVLPFHSFTYTFNMAKFTNRSKVYIAKQKYR</sequence>
<dbReference type="InterPro" id="IPR000477">
    <property type="entry name" value="RT_dom"/>
</dbReference>
<dbReference type="Proteomes" id="UP001152795">
    <property type="component" value="Unassembled WGS sequence"/>
</dbReference>
<keyword evidence="1" id="KW-0808">Transferase</keyword>
<feature type="non-terminal residue" evidence="1">
    <location>
        <position position="1"/>
    </location>
</feature>
<dbReference type="OrthoDB" id="411173at2759"/>
<organism evidence="1 2">
    <name type="scientific">Paramuricea clavata</name>
    <name type="common">Red gorgonian</name>
    <name type="synonym">Violescent sea-whip</name>
    <dbReference type="NCBI Taxonomy" id="317549"/>
    <lineage>
        <taxon>Eukaryota</taxon>
        <taxon>Metazoa</taxon>
        <taxon>Cnidaria</taxon>
        <taxon>Anthozoa</taxon>
        <taxon>Octocorallia</taxon>
        <taxon>Malacalcyonacea</taxon>
        <taxon>Plexauridae</taxon>
        <taxon>Paramuricea</taxon>
    </lineage>
</organism>
<keyword evidence="1" id="KW-0695">RNA-directed DNA polymerase</keyword>
<evidence type="ECO:0000313" key="1">
    <source>
        <dbReference type="EMBL" id="CAB4032800.1"/>
    </source>
</evidence>
<dbReference type="SUPFAM" id="SSF56672">
    <property type="entry name" value="DNA/RNA polymerases"/>
    <property type="match status" value="1"/>
</dbReference>
<dbReference type="EMBL" id="CACRXK020018708">
    <property type="protein sequence ID" value="CAB4032800.1"/>
    <property type="molecule type" value="Genomic_DNA"/>
</dbReference>
<gene>
    <name evidence="1" type="ORF">PACLA_8A002330</name>
</gene>
<keyword evidence="2" id="KW-1185">Reference proteome</keyword>
<keyword evidence="1" id="KW-0548">Nucleotidyltransferase</keyword>
<dbReference type="Pfam" id="PF00078">
    <property type="entry name" value="RVT_1"/>
    <property type="match status" value="1"/>
</dbReference>
<dbReference type="Pfam" id="PF09004">
    <property type="entry name" value="ALKBH8_N"/>
    <property type="match status" value="1"/>
</dbReference>
<dbReference type="GO" id="GO:0008168">
    <property type="term" value="F:methyltransferase activity"/>
    <property type="evidence" value="ECO:0007669"/>
    <property type="project" value="InterPro"/>
</dbReference>
<comment type="caution">
    <text evidence="1">The sequence shown here is derived from an EMBL/GenBank/DDBJ whole genome shotgun (WGS) entry which is preliminary data.</text>
</comment>
<dbReference type="GO" id="GO:0003964">
    <property type="term" value="F:RNA-directed DNA polymerase activity"/>
    <property type="evidence" value="ECO:0007669"/>
    <property type="project" value="UniProtKB-KW"/>
</dbReference>
<accession>A0A7D9JMK6</accession>
<evidence type="ECO:0000313" key="2">
    <source>
        <dbReference type="Proteomes" id="UP001152795"/>
    </source>
</evidence>